<accession>B7FQM9</accession>
<dbReference type="PANTHER" id="PTHR44411:SF1">
    <property type="entry name" value="THO COMPLEX SUBUNIT 6 HOMOLOG"/>
    <property type="match status" value="1"/>
</dbReference>
<keyword evidence="1" id="KW-0853">WD repeat</keyword>
<dbReference type="HOGENOM" id="CLU_687868_0_0_1"/>
<keyword evidence="3" id="KW-1185">Reference proteome</keyword>
<dbReference type="EMBL" id="CM000605">
    <property type="protein sequence ID" value="EEC51360.1"/>
    <property type="molecule type" value="Genomic_DNA"/>
</dbReference>
<dbReference type="eggNOG" id="ENOG502SYMJ">
    <property type="taxonomic scope" value="Eukaryota"/>
</dbReference>
<name>B7FQM9_PHATC</name>
<gene>
    <name evidence="2" type="ORF">PHATRDRAFT_32253</name>
</gene>
<dbReference type="AlphaFoldDB" id="B7FQM9"/>
<dbReference type="PANTHER" id="PTHR44411">
    <property type="entry name" value="THO COMPLEX SUBUNIT 6 HOMOLOG"/>
    <property type="match status" value="1"/>
</dbReference>
<dbReference type="GeneID" id="7196883"/>
<dbReference type="GO" id="GO:0000347">
    <property type="term" value="C:THO complex"/>
    <property type="evidence" value="ECO:0007669"/>
    <property type="project" value="TreeGrafter"/>
</dbReference>
<dbReference type="GO" id="GO:0000346">
    <property type="term" value="C:transcription export complex"/>
    <property type="evidence" value="ECO:0007669"/>
    <property type="project" value="TreeGrafter"/>
</dbReference>
<organism evidence="2 3">
    <name type="scientific">Phaeodactylum tricornutum (strain CCAP 1055/1)</name>
    <dbReference type="NCBI Taxonomy" id="556484"/>
    <lineage>
        <taxon>Eukaryota</taxon>
        <taxon>Sar</taxon>
        <taxon>Stramenopiles</taxon>
        <taxon>Ochrophyta</taxon>
        <taxon>Bacillariophyta</taxon>
        <taxon>Bacillariophyceae</taxon>
        <taxon>Bacillariophycidae</taxon>
        <taxon>Naviculales</taxon>
        <taxon>Phaeodactylaceae</taxon>
        <taxon>Phaeodactylum</taxon>
    </lineage>
</organism>
<dbReference type="RefSeq" id="XP_002176897.1">
    <property type="nucleotide sequence ID" value="XM_002176861.1"/>
</dbReference>
<dbReference type="Proteomes" id="UP000000759">
    <property type="component" value="Chromosome 1"/>
</dbReference>
<dbReference type="Gene3D" id="2.130.10.10">
    <property type="entry name" value="YVTN repeat-like/Quinoprotein amine dehydrogenase"/>
    <property type="match status" value="1"/>
</dbReference>
<proteinExistence type="predicted"/>
<dbReference type="OrthoDB" id="273067at2759"/>
<dbReference type="PaxDb" id="2850-Phatr32253"/>
<evidence type="ECO:0000256" key="1">
    <source>
        <dbReference type="ARBA" id="ARBA00022574"/>
    </source>
</evidence>
<dbReference type="InParanoid" id="B7FQM9"/>
<reference evidence="2 3" key="1">
    <citation type="journal article" date="2008" name="Nature">
        <title>The Phaeodactylum genome reveals the evolutionary history of diatom genomes.</title>
        <authorList>
            <person name="Bowler C."/>
            <person name="Allen A.E."/>
            <person name="Badger J.H."/>
            <person name="Grimwood J."/>
            <person name="Jabbari K."/>
            <person name="Kuo A."/>
            <person name="Maheswari U."/>
            <person name="Martens C."/>
            <person name="Maumus F."/>
            <person name="Otillar R.P."/>
            <person name="Rayko E."/>
            <person name="Salamov A."/>
            <person name="Vandepoele K."/>
            <person name="Beszteri B."/>
            <person name="Gruber A."/>
            <person name="Heijde M."/>
            <person name="Katinka M."/>
            <person name="Mock T."/>
            <person name="Valentin K."/>
            <person name="Verret F."/>
            <person name="Berges J.A."/>
            <person name="Brownlee C."/>
            <person name="Cadoret J.P."/>
            <person name="Chiovitti A."/>
            <person name="Choi C.J."/>
            <person name="Coesel S."/>
            <person name="De Martino A."/>
            <person name="Detter J.C."/>
            <person name="Durkin C."/>
            <person name="Falciatore A."/>
            <person name="Fournet J."/>
            <person name="Haruta M."/>
            <person name="Huysman M.J."/>
            <person name="Jenkins B.D."/>
            <person name="Jiroutova K."/>
            <person name="Jorgensen R.E."/>
            <person name="Joubert Y."/>
            <person name="Kaplan A."/>
            <person name="Kroger N."/>
            <person name="Kroth P.G."/>
            <person name="La Roche J."/>
            <person name="Lindquist E."/>
            <person name="Lommer M."/>
            <person name="Martin-Jezequel V."/>
            <person name="Lopez P.J."/>
            <person name="Lucas S."/>
            <person name="Mangogna M."/>
            <person name="McGinnis K."/>
            <person name="Medlin L.K."/>
            <person name="Montsant A."/>
            <person name="Oudot-Le Secq M.P."/>
            <person name="Napoli C."/>
            <person name="Obornik M."/>
            <person name="Parker M.S."/>
            <person name="Petit J.L."/>
            <person name="Porcel B.M."/>
            <person name="Poulsen N."/>
            <person name="Robison M."/>
            <person name="Rychlewski L."/>
            <person name="Rynearson T.A."/>
            <person name="Schmutz J."/>
            <person name="Shapiro H."/>
            <person name="Siaut M."/>
            <person name="Stanley M."/>
            <person name="Sussman M.R."/>
            <person name="Taylor A.R."/>
            <person name="Vardi A."/>
            <person name="von Dassow P."/>
            <person name="Vyverman W."/>
            <person name="Willis A."/>
            <person name="Wyrwicz L.S."/>
            <person name="Rokhsar D.S."/>
            <person name="Weissenbach J."/>
            <person name="Armbrust E.V."/>
            <person name="Green B.R."/>
            <person name="Van de Peer Y."/>
            <person name="Grigoriev I.V."/>
        </authorList>
    </citation>
    <scope>NUCLEOTIDE SEQUENCE [LARGE SCALE GENOMIC DNA]</scope>
    <source>
        <strain evidence="2 3">CCAP 1055/1</strain>
    </source>
</reference>
<dbReference type="GO" id="GO:0006406">
    <property type="term" value="P:mRNA export from nucleus"/>
    <property type="evidence" value="ECO:0007669"/>
    <property type="project" value="TreeGrafter"/>
</dbReference>
<dbReference type="InterPro" id="IPR042626">
    <property type="entry name" value="THOC6"/>
</dbReference>
<protein>
    <submittedName>
        <fullName evidence="2">Uncharacterized protein</fullName>
    </submittedName>
</protein>
<dbReference type="KEGG" id="pti:PHATRDRAFT_32253"/>
<sequence length="320" mass="36211">MRVSPALTIPPLLEPFTNADTISYEMQWKIHRDGFQRDEKMVIFDLKWQKSSKDLWLIGCTNLGEICIWKTPNLVLSDDGNNSITTSDFADDMSRAPIFRRKISSRILYSIRLHTPFNNTDQTLLVAAGDDGVYIFDWNKQILPFLESGRPNVPNLPITPISRFVPNPSANEGKVEINDVQIQAHHIYGAAGDSFGCYKWDLTKETLVTTYQSPHRGYLHALALTAPCNQRSLLLMGGEDGALSIYDTAHDKLVDAIDLSNSKNTNSNAVRPRTCPKRWISSCETISDDQWWAVAGEASFLAAHRYIGWKRWYDNTLESI</sequence>
<evidence type="ECO:0000313" key="3">
    <source>
        <dbReference type="Proteomes" id="UP000000759"/>
    </source>
</evidence>
<reference evidence="3" key="2">
    <citation type="submission" date="2008-08" db="EMBL/GenBank/DDBJ databases">
        <authorList>
            <consortium name="Diatom Consortium"/>
            <person name="Grigoriev I."/>
            <person name="Grimwood J."/>
            <person name="Kuo A."/>
            <person name="Otillar R.P."/>
            <person name="Salamov A."/>
            <person name="Detter J.C."/>
            <person name="Lindquist E."/>
            <person name="Shapiro H."/>
            <person name="Lucas S."/>
            <person name="Glavina del Rio T."/>
            <person name="Pitluck S."/>
            <person name="Rokhsar D."/>
            <person name="Bowler C."/>
        </authorList>
    </citation>
    <scope>GENOME REANNOTATION</scope>
    <source>
        <strain evidence="3">CCAP 1055/1</strain>
    </source>
</reference>
<dbReference type="InterPro" id="IPR011047">
    <property type="entry name" value="Quinoprotein_ADH-like_sf"/>
</dbReference>
<evidence type="ECO:0000313" key="2">
    <source>
        <dbReference type="EMBL" id="EEC51360.1"/>
    </source>
</evidence>
<dbReference type="InterPro" id="IPR015943">
    <property type="entry name" value="WD40/YVTN_repeat-like_dom_sf"/>
</dbReference>
<dbReference type="SUPFAM" id="SSF50998">
    <property type="entry name" value="Quinoprotein alcohol dehydrogenase-like"/>
    <property type="match status" value="1"/>
</dbReference>